<name>A0A1N6K218_9BACT</name>
<evidence type="ECO:0008006" key="4">
    <source>
        <dbReference type="Google" id="ProtNLM"/>
    </source>
</evidence>
<dbReference type="Gene3D" id="2.50.20.10">
    <property type="entry name" value="Lipoprotein localisation LolA/LolB/LppX"/>
    <property type="match status" value="1"/>
</dbReference>
<evidence type="ECO:0000313" key="3">
    <source>
        <dbReference type="Proteomes" id="UP000185003"/>
    </source>
</evidence>
<dbReference type="OrthoDB" id="128937at2"/>
<evidence type="ECO:0000313" key="2">
    <source>
        <dbReference type="EMBL" id="SIO50493.1"/>
    </source>
</evidence>
<keyword evidence="3" id="KW-1185">Reference proteome</keyword>
<dbReference type="EMBL" id="FSRA01000002">
    <property type="protein sequence ID" value="SIO50493.1"/>
    <property type="molecule type" value="Genomic_DNA"/>
</dbReference>
<dbReference type="RefSeq" id="WP_074242190.1">
    <property type="nucleotide sequence ID" value="NZ_FSRA01000002.1"/>
</dbReference>
<accession>A0A1N6K218</accession>
<organism evidence="2 3">
    <name type="scientific">Chitinophaga niabensis</name>
    <dbReference type="NCBI Taxonomy" id="536979"/>
    <lineage>
        <taxon>Bacteria</taxon>
        <taxon>Pseudomonadati</taxon>
        <taxon>Bacteroidota</taxon>
        <taxon>Chitinophagia</taxon>
        <taxon>Chitinophagales</taxon>
        <taxon>Chitinophagaceae</taxon>
        <taxon>Chitinophaga</taxon>
    </lineage>
</organism>
<keyword evidence="1" id="KW-0732">Signal</keyword>
<feature type="signal peptide" evidence="1">
    <location>
        <begin position="1"/>
        <end position="22"/>
    </location>
</feature>
<dbReference type="AlphaFoldDB" id="A0A1N6K218"/>
<proteinExistence type="predicted"/>
<feature type="chain" id="PRO_5012839625" description="Outer membrane lipoprotein-sorting protein" evidence="1">
    <location>
        <begin position="23"/>
        <end position="240"/>
    </location>
</feature>
<reference evidence="2 3" key="1">
    <citation type="submission" date="2016-11" db="EMBL/GenBank/DDBJ databases">
        <authorList>
            <person name="Jaros S."/>
            <person name="Januszkiewicz K."/>
            <person name="Wedrychowicz H."/>
        </authorList>
    </citation>
    <scope>NUCLEOTIDE SEQUENCE [LARGE SCALE GENOMIC DNA]</scope>
    <source>
        <strain evidence="2 3">DSM 24787</strain>
    </source>
</reference>
<dbReference type="STRING" id="536979.SAMN04488055_4908"/>
<protein>
    <recommendedName>
        <fullName evidence="4">Outer membrane lipoprotein-sorting protein</fullName>
    </recommendedName>
</protein>
<dbReference type="Proteomes" id="UP000185003">
    <property type="component" value="Unassembled WGS sequence"/>
</dbReference>
<evidence type="ECO:0000256" key="1">
    <source>
        <dbReference type="SAM" id="SignalP"/>
    </source>
</evidence>
<sequence>MKQFRMLTLSMLLVGAAVVAKAQTLDEVVNKHITAMGGAAKLKALNSQIAEGSMSIQGMDFPLKVINLNQKAMRIEFEAMGTKNVQVITSKGGWMFLPVQQQQAPVDSDPADLADAQRDLDLTGELVDYKAKGHTAELIGKETIDGKELYKIKLTRKDASISNYFVDPSNWYVTKRTTNKSIQGQEIEIVENFSDFKKSGDGYVYAAAVEQLPMGMKINYTKVEINTPVDEKVFEKPAAQ</sequence>
<gene>
    <name evidence="2" type="ORF">SAMN04488055_4908</name>
</gene>